<evidence type="ECO:0000256" key="2">
    <source>
        <dbReference type="RuleBase" id="RU003616"/>
    </source>
</evidence>
<comment type="similarity">
    <text evidence="1 2">Belongs to the small heat shock protein (HSP20) family.</text>
</comment>
<comment type="caution">
    <text evidence="4">The sequence shown here is derived from an EMBL/GenBank/DDBJ whole genome shotgun (WGS) entry which is preliminary data.</text>
</comment>
<sequence>MLDRPDHLETLRKLKELQERIAELAYQLTGALPEGQPLEPAAWVPRVDLLEDEEHYVLLVDLPGVRPEDLELLEEGSRVTLAGVRHPLPGTYLLEERPMGTFRRTLELPGPIEEGTAQASLRQGVLEVRFRKREGARLPLAQ</sequence>
<evidence type="ECO:0000313" key="4">
    <source>
        <dbReference type="EMBL" id="HHM67389.1"/>
    </source>
</evidence>
<evidence type="ECO:0000256" key="1">
    <source>
        <dbReference type="PROSITE-ProRule" id="PRU00285"/>
    </source>
</evidence>
<dbReference type="Pfam" id="PF00011">
    <property type="entry name" value="HSP20"/>
    <property type="match status" value="1"/>
</dbReference>
<dbReference type="PROSITE" id="PS01031">
    <property type="entry name" value="SHSP"/>
    <property type="match status" value="1"/>
</dbReference>
<organism evidence="4">
    <name type="scientific">Thermus caliditerrae</name>
    <dbReference type="NCBI Taxonomy" id="1330700"/>
    <lineage>
        <taxon>Bacteria</taxon>
        <taxon>Thermotogati</taxon>
        <taxon>Deinococcota</taxon>
        <taxon>Deinococci</taxon>
        <taxon>Thermales</taxon>
        <taxon>Thermaceae</taxon>
        <taxon>Thermus</taxon>
    </lineage>
</organism>
<name>A0A7C5VFB6_9DEIN</name>
<dbReference type="AlphaFoldDB" id="A0A7C5VFB6"/>
<protein>
    <submittedName>
        <fullName evidence="4">Hsp20/alpha crystallin family protein</fullName>
    </submittedName>
</protein>
<dbReference type="SUPFAM" id="SSF49764">
    <property type="entry name" value="HSP20-like chaperones"/>
    <property type="match status" value="1"/>
</dbReference>
<feature type="domain" description="SHSP" evidence="3">
    <location>
        <begin position="38"/>
        <end position="142"/>
    </location>
</feature>
<reference evidence="4" key="1">
    <citation type="journal article" date="2020" name="mSystems">
        <title>Genome- and Community-Level Interaction Insights into Carbon Utilization and Element Cycling Functions of Hydrothermarchaeota in Hydrothermal Sediment.</title>
        <authorList>
            <person name="Zhou Z."/>
            <person name="Liu Y."/>
            <person name="Xu W."/>
            <person name="Pan J."/>
            <person name="Luo Z.H."/>
            <person name="Li M."/>
        </authorList>
    </citation>
    <scope>NUCLEOTIDE SEQUENCE [LARGE SCALE GENOMIC DNA]</scope>
    <source>
        <strain evidence="4">SpSt-1071</strain>
    </source>
</reference>
<dbReference type="CDD" id="cd06464">
    <property type="entry name" value="ACD_sHsps-like"/>
    <property type="match status" value="1"/>
</dbReference>
<dbReference type="InterPro" id="IPR008978">
    <property type="entry name" value="HSP20-like_chaperone"/>
</dbReference>
<dbReference type="InterPro" id="IPR002068">
    <property type="entry name" value="A-crystallin/Hsp20_dom"/>
</dbReference>
<proteinExistence type="inferred from homology"/>
<accession>A0A7C5VFB6</accession>
<dbReference type="EMBL" id="DRXE01000053">
    <property type="protein sequence ID" value="HHM67389.1"/>
    <property type="molecule type" value="Genomic_DNA"/>
</dbReference>
<dbReference type="Gene3D" id="2.60.40.790">
    <property type="match status" value="1"/>
</dbReference>
<gene>
    <name evidence="4" type="ORF">ENM28_01465</name>
</gene>
<evidence type="ECO:0000259" key="3">
    <source>
        <dbReference type="PROSITE" id="PS01031"/>
    </source>
</evidence>